<dbReference type="CDD" id="cd16343">
    <property type="entry name" value="LMWPTP"/>
    <property type="match status" value="1"/>
</dbReference>
<keyword evidence="5" id="KW-0904">Protein phosphatase</keyword>
<evidence type="ECO:0000259" key="8">
    <source>
        <dbReference type="SMART" id="SM00226"/>
    </source>
</evidence>
<dbReference type="EMBL" id="KZ819336">
    <property type="protein sequence ID" value="PWN18471.1"/>
    <property type="molecule type" value="Genomic_DNA"/>
</dbReference>
<evidence type="ECO:0000256" key="2">
    <source>
        <dbReference type="ARBA" id="ARBA00011063"/>
    </source>
</evidence>
<protein>
    <submittedName>
        <fullName evidence="9">Putative LTP1-protein-tyrosine-phosphatase</fullName>
    </submittedName>
</protein>
<name>A0A316U1V9_9BASI</name>
<keyword evidence="10" id="KW-1185">Reference proteome</keyword>
<keyword evidence="3" id="KW-0963">Cytoplasm</keyword>
<evidence type="ECO:0000256" key="4">
    <source>
        <dbReference type="ARBA" id="ARBA00022801"/>
    </source>
</evidence>
<evidence type="ECO:0000313" key="10">
    <source>
        <dbReference type="Proteomes" id="UP000245942"/>
    </source>
</evidence>
<comment type="similarity">
    <text evidence="2">Belongs to the low molecular weight phosphotyrosine protein phosphatase family.</text>
</comment>
<proteinExistence type="inferred from homology"/>
<evidence type="ECO:0000256" key="6">
    <source>
        <dbReference type="ARBA" id="ARBA00051722"/>
    </source>
</evidence>
<evidence type="ECO:0000256" key="7">
    <source>
        <dbReference type="PIRSR" id="PIRSR617867-1"/>
    </source>
</evidence>
<dbReference type="PANTHER" id="PTHR11717:SF7">
    <property type="entry name" value="LOW MOLECULAR WEIGHT PHOSPHOTYROSINE PROTEIN PHOSPHATASE"/>
    <property type="match status" value="1"/>
</dbReference>
<dbReference type="GO" id="GO:0004725">
    <property type="term" value="F:protein tyrosine phosphatase activity"/>
    <property type="evidence" value="ECO:0007669"/>
    <property type="project" value="UniProtKB-EC"/>
</dbReference>
<dbReference type="InterPro" id="IPR023485">
    <property type="entry name" value="Ptyr_pPase"/>
</dbReference>
<dbReference type="STRING" id="1684307.A0A316U1V9"/>
<evidence type="ECO:0000313" key="9">
    <source>
        <dbReference type="EMBL" id="PWN18471.1"/>
    </source>
</evidence>
<feature type="domain" description="Phosphotyrosine protein phosphatase I" evidence="8">
    <location>
        <begin position="9"/>
        <end position="148"/>
    </location>
</feature>
<evidence type="ECO:0000256" key="1">
    <source>
        <dbReference type="ARBA" id="ARBA00004496"/>
    </source>
</evidence>
<organism evidence="9 10">
    <name type="scientific">Pseudomicrostroma glucosiphilum</name>
    <dbReference type="NCBI Taxonomy" id="1684307"/>
    <lineage>
        <taxon>Eukaryota</taxon>
        <taxon>Fungi</taxon>
        <taxon>Dikarya</taxon>
        <taxon>Basidiomycota</taxon>
        <taxon>Ustilaginomycotina</taxon>
        <taxon>Exobasidiomycetes</taxon>
        <taxon>Microstromatales</taxon>
        <taxon>Microstromatales incertae sedis</taxon>
        <taxon>Pseudomicrostroma</taxon>
    </lineage>
</organism>
<dbReference type="Proteomes" id="UP000245942">
    <property type="component" value="Unassembled WGS sequence"/>
</dbReference>
<dbReference type="AlphaFoldDB" id="A0A316U1V9"/>
<reference evidence="9 10" key="1">
    <citation type="journal article" date="2018" name="Mol. Biol. Evol.">
        <title>Broad Genomic Sampling Reveals a Smut Pathogenic Ancestry of the Fungal Clade Ustilaginomycotina.</title>
        <authorList>
            <person name="Kijpornyongpan T."/>
            <person name="Mondo S.J."/>
            <person name="Barry K."/>
            <person name="Sandor L."/>
            <person name="Lee J."/>
            <person name="Lipzen A."/>
            <person name="Pangilinan J."/>
            <person name="LaButti K."/>
            <person name="Hainaut M."/>
            <person name="Henrissat B."/>
            <person name="Grigoriev I.V."/>
            <person name="Spatafora J.W."/>
            <person name="Aime M.C."/>
        </authorList>
    </citation>
    <scope>NUCLEOTIDE SEQUENCE [LARGE SCALE GENOMIC DNA]</scope>
    <source>
        <strain evidence="9 10">MCA 4718</strain>
    </source>
</reference>
<accession>A0A316U1V9</accession>
<feature type="active site" description="Proton donor" evidence="7">
    <location>
        <position position="129"/>
    </location>
</feature>
<dbReference type="Pfam" id="PF01451">
    <property type="entry name" value="LMWPc"/>
    <property type="match status" value="1"/>
</dbReference>
<evidence type="ECO:0000256" key="5">
    <source>
        <dbReference type="ARBA" id="ARBA00022912"/>
    </source>
</evidence>
<sequence>MVAKSDHKTSVLFCCLGNICRSPMAEAVFHHIVTESGLGAHFDKIDSCGTGAYHVGEEPDERTVAVLSKKKIACNSLARAVSKDDFHRFDYIFGMDTNNVRNLKSMQPKGSKAQVYIFGEFEDKKAINDPYYGIGGSGFESTYEQCVR</sequence>
<dbReference type="SUPFAM" id="SSF52788">
    <property type="entry name" value="Phosphotyrosine protein phosphatases I"/>
    <property type="match status" value="1"/>
</dbReference>
<gene>
    <name evidence="9" type="ORF">BCV69DRAFT_288464</name>
</gene>
<dbReference type="FunFam" id="3.40.50.2300:FF:000105">
    <property type="entry name" value="Low molecular weight phosphotyrosine protein"/>
    <property type="match status" value="1"/>
</dbReference>
<dbReference type="OrthoDB" id="3388at2759"/>
<dbReference type="Gene3D" id="3.40.50.2300">
    <property type="match status" value="1"/>
</dbReference>
<comment type="subcellular location">
    <subcellularLocation>
        <location evidence="1">Cytoplasm</location>
    </subcellularLocation>
</comment>
<dbReference type="RefSeq" id="XP_025345631.1">
    <property type="nucleotide sequence ID" value="XM_025493625.1"/>
</dbReference>
<dbReference type="InterPro" id="IPR036196">
    <property type="entry name" value="Ptyr_pPase_sf"/>
</dbReference>
<dbReference type="PANTHER" id="PTHR11717">
    <property type="entry name" value="LOW MOLECULAR WEIGHT PROTEIN TYROSINE PHOSPHATASE"/>
    <property type="match status" value="1"/>
</dbReference>
<dbReference type="GeneID" id="37015359"/>
<comment type="catalytic activity">
    <reaction evidence="6">
        <text>O-phospho-L-tyrosyl-[protein] + H2O = L-tyrosyl-[protein] + phosphate</text>
        <dbReference type="Rhea" id="RHEA:10684"/>
        <dbReference type="Rhea" id="RHEA-COMP:10136"/>
        <dbReference type="Rhea" id="RHEA-COMP:20101"/>
        <dbReference type="ChEBI" id="CHEBI:15377"/>
        <dbReference type="ChEBI" id="CHEBI:43474"/>
        <dbReference type="ChEBI" id="CHEBI:46858"/>
        <dbReference type="ChEBI" id="CHEBI:61978"/>
        <dbReference type="EC" id="3.1.3.48"/>
    </reaction>
</comment>
<dbReference type="GO" id="GO:0005737">
    <property type="term" value="C:cytoplasm"/>
    <property type="evidence" value="ECO:0007669"/>
    <property type="project" value="UniProtKB-SubCell"/>
</dbReference>
<dbReference type="PRINTS" id="PR00719">
    <property type="entry name" value="LMWPTPASE"/>
</dbReference>
<dbReference type="InterPro" id="IPR017867">
    <property type="entry name" value="Tyr_phospatase_low_mol_wt"/>
</dbReference>
<evidence type="ECO:0000256" key="3">
    <source>
        <dbReference type="ARBA" id="ARBA00022490"/>
    </source>
</evidence>
<feature type="active site" evidence="7">
    <location>
        <position position="21"/>
    </location>
</feature>
<feature type="active site" description="Nucleophile" evidence="7">
    <location>
        <position position="15"/>
    </location>
</feature>
<dbReference type="SMART" id="SM00226">
    <property type="entry name" value="LMWPc"/>
    <property type="match status" value="1"/>
</dbReference>
<keyword evidence="4" id="KW-0378">Hydrolase</keyword>
<dbReference type="InterPro" id="IPR050438">
    <property type="entry name" value="LMW_PTPase"/>
</dbReference>